<gene>
    <name evidence="2" type="ORF">PACLA_8A023759</name>
</gene>
<dbReference type="Proteomes" id="UP001152795">
    <property type="component" value="Unassembled WGS sequence"/>
</dbReference>
<feature type="compositionally biased region" description="Pro residues" evidence="1">
    <location>
        <begin position="138"/>
        <end position="178"/>
    </location>
</feature>
<sequence length="304" mass="34323">MDATEFLEFINCMGIELNMTNLTIYTNLYVNFSQFQPDAPTDDFSTKFVQWKQTYDRADEIQRQQQHLNTFNTPSRDPRLLKAACTAQPEALASLKNDDLFQNFILTPPTEPQQQQPCIMDNQHHNENIEILHQGNTTPPPPPPTPPPAPPPPLPLLPAPRSQPLPPSPPVPFLTATRPPPPYPAPLYHGVDIPIHGPNEWNHPDSLCTSKTVSHRGKNIEQLEAVFLDTVAAEQPKSKKRKRTEVKRGRPTKSKSLLRDVREASTVQKTENSSSDDDHELELREVKLLTGTGIVRKKFSLFTK</sequence>
<dbReference type="EMBL" id="CACRXK020007734">
    <property type="protein sequence ID" value="CAB4013044.1"/>
    <property type="molecule type" value="Genomic_DNA"/>
</dbReference>
<accession>A0A7D9EN87</accession>
<evidence type="ECO:0000256" key="1">
    <source>
        <dbReference type="SAM" id="MobiDB-lite"/>
    </source>
</evidence>
<evidence type="ECO:0000313" key="2">
    <source>
        <dbReference type="EMBL" id="CAB4013044.1"/>
    </source>
</evidence>
<reference evidence="2" key="1">
    <citation type="submission" date="2020-04" db="EMBL/GenBank/DDBJ databases">
        <authorList>
            <person name="Alioto T."/>
            <person name="Alioto T."/>
            <person name="Gomez Garrido J."/>
        </authorList>
    </citation>
    <scope>NUCLEOTIDE SEQUENCE</scope>
    <source>
        <strain evidence="2">A484AB</strain>
    </source>
</reference>
<protein>
    <submittedName>
        <fullName evidence="2">Uncharacterized protein</fullName>
    </submittedName>
</protein>
<organism evidence="2 3">
    <name type="scientific">Paramuricea clavata</name>
    <name type="common">Red gorgonian</name>
    <name type="synonym">Violescent sea-whip</name>
    <dbReference type="NCBI Taxonomy" id="317549"/>
    <lineage>
        <taxon>Eukaryota</taxon>
        <taxon>Metazoa</taxon>
        <taxon>Cnidaria</taxon>
        <taxon>Anthozoa</taxon>
        <taxon>Octocorallia</taxon>
        <taxon>Malacalcyonacea</taxon>
        <taxon>Plexauridae</taxon>
        <taxon>Paramuricea</taxon>
    </lineage>
</organism>
<keyword evidence="3" id="KW-1185">Reference proteome</keyword>
<name>A0A7D9EN87_PARCT</name>
<evidence type="ECO:0000313" key="3">
    <source>
        <dbReference type="Proteomes" id="UP001152795"/>
    </source>
</evidence>
<feature type="region of interest" description="Disordered" evidence="1">
    <location>
        <begin position="132"/>
        <end position="178"/>
    </location>
</feature>
<feature type="compositionally biased region" description="Basic residues" evidence="1">
    <location>
        <begin position="238"/>
        <end position="253"/>
    </location>
</feature>
<comment type="caution">
    <text evidence="2">The sequence shown here is derived from an EMBL/GenBank/DDBJ whole genome shotgun (WGS) entry which is preliminary data.</text>
</comment>
<proteinExistence type="predicted"/>
<feature type="region of interest" description="Disordered" evidence="1">
    <location>
        <begin position="234"/>
        <end position="281"/>
    </location>
</feature>
<dbReference type="AlphaFoldDB" id="A0A7D9EN87"/>